<dbReference type="InterPro" id="IPR000182">
    <property type="entry name" value="GNAT_dom"/>
</dbReference>
<dbReference type="OrthoDB" id="7205533at2"/>
<reference evidence="4 5" key="1">
    <citation type="submission" date="2019-03" db="EMBL/GenBank/DDBJ databases">
        <title>Genomic Encyclopedia of Type Strains, Phase III (KMG-III): the genomes of soil and plant-associated and newly described type strains.</title>
        <authorList>
            <person name="Whitman W."/>
        </authorList>
    </citation>
    <scope>NUCLEOTIDE SEQUENCE [LARGE SCALE GENOMIC DNA]</scope>
    <source>
        <strain evidence="4 5">CECT 8446</strain>
    </source>
</reference>
<dbReference type="EMBL" id="SNYF01000007">
    <property type="protein sequence ID" value="TDQ16514.1"/>
    <property type="molecule type" value="Genomic_DNA"/>
</dbReference>
<evidence type="ECO:0000259" key="3">
    <source>
        <dbReference type="PROSITE" id="PS51186"/>
    </source>
</evidence>
<dbReference type="PROSITE" id="PS51186">
    <property type="entry name" value="GNAT"/>
    <property type="match status" value="1"/>
</dbReference>
<dbReference type="GO" id="GO:0016747">
    <property type="term" value="F:acyltransferase activity, transferring groups other than amino-acyl groups"/>
    <property type="evidence" value="ECO:0007669"/>
    <property type="project" value="InterPro"/>
</dbReference>
<dbReference type="InterPro" id="IPR016181">
    <property type="entry name" value="Acyl_CoA_acyltransferase"/>
</dbReference>
<dbReference type="Gene3D" id="3.40.630.30">
    <property type="match status" value="1"/>
</dbReference>
<dbReference type="PANTHER" id="PTHR43877:SF2">
    <property type="entry name" value="AMINOALKYLPHOSPHONATE N-ACETYLTRANSFERASE-RELATED"/>
    <property type="match status" value="1"/>
</dbReference>
<sequence length="175" mass="20378">MNSPNFQIRLTEISDIERLVDVARKSFLQAFTAGNKLENVEAYLNEAFTLEKLEEEWRDPNSKFFIAISGSEILGYSKLNLNPAQTDIHDPESLEIARLYVLEEYLGKGVGDLLMEKAKEFAKQNQLTYLWLGVWEHNPRAIRFYEKKGFSIFGSHPFQFGDELQNDFLMRFDLE</sequence>
<dbReference type="SUPFAM" id="SSF55729">
    <property type="entry name" value="Acyl-CoA N-acyltransferases (Nat)"/>
    <property type="match status" value="1"/>
</dbReference>
<evidence type="ECO:0000256" key="1">
    <source>
        <dbReference type="ARBA" id="ARBA00022679"/>
    </source>
</evidence>
<dbReference type="Pfam" id="PF00583">
    <property type="entry name" value="Acetyltransf_1"/>
    <property type="match status" value="1"/>
</dbReference>
<evidence type="ECO:0000256" key="2">
    <source>
        <dbReference type="ARBA" id="ARBA00023315"/>
    </source>
</evidence>
<dbReference type="AlphaFoldDB" id="A0A4R6T2X3"/>
<keyword evidence="5" id="KW-1185">Reference proteome</keyword>
<protein>
    <submittedName>
        <fullName evidence="4">Ribosomal protein S18 acetylase RimI-like enzyme</fullName>
    </submittedName>
</protein>
<dbReference type="Proteomes" id="UP000294535">
    <property type="component" value="Unassembled WGS sequence"/>
</dbReference>
<dbReference type="RefSeq" id="WP_133556510.1">
    <property type="nucleotide sequence ID" value="NZ_SNYF01000007.1"/>
</dbReference>
<dbReference type="CDD" id="cd04301">
    <property type="entry name" value="NAT_SF"/>
    <property type="match status" value="1"/>
</dbReference>
<organism evidence="4 5">
    <name type="scientific">Algoriphagus boseongensis</name>
    <dbReference type="NCBI Taxonomy" id="1442587"/>
    <lineage>
        <taxon>Bacteria</taxon>
        <taxon>Pseudomonadati</taxon>
        <taxon>Bacteroidota</taxon>
        <taxon>Cytophagia</taxon>
        <taxon>Cytophagales</taxon>
        <taxon>Cyclobacteriaceae</taxon>
        <taxon>Algoriphagus</taxon>
    </lineage>
</organism>
<name>A0A4R6T2X3_9BACT</name>
<comment type="caution">
    <text evidence="4">The sequence shown here is derived from an EMBL/GenBank/DDBJ whole genome shotgun (WGS) entry which is preliminary data.</text>
</comment>
<keyword evidence="2" id="KW-0012">Acyltransferase</keyword>
<dbReference type="GO" id="GO:0005840">
    <property type="term" value="C:ribosome"/>
    <property type="evidence" value="ECO:0007669"/>
    <property type="project" value="UniProtKB-KW"/>
</dbReference>
<proteinExistence type="predicted"/>
<feature type="domain" description="N-acetyltransferase" evidence="3">
    <location>
        <begin position="6"/>
        <end position="175"/>
    </location>
</feature>
<keyword evidence="4" id="KW-0689">Ribosomal protein</keyword>
<evidence type="ECO:0000313" key="4">
    <source>
        <dbReference type="EMBL" id="TDQ16514.1"/>
    </source>
</evidence>
<keyword evidence="1" id="KW-0808">Transferase</keyword>
<accession>A0A4R6T2X3</accession>
<evidence type="ECO:0000313" key="5">
    <source>
        <dbReference type="Proteomes" id="UP000294535"/>
    </source>
</evidence>
<dbReference type="PANTHER" id="PTHR43877">
    <property type="entry name" value="AMINOALKYLPHOSPHONATE N-ACETYLTRANSFERASE-RELATED-RELATED"/>
    <property type="match status" value="1"/>
</dbReference>
<dbReference type="InterPro" id="IPR050832">
    <property type="entry name" value="Bact_Acetyltransf"/>
</dbReference>
<gene>
    <name evidence="4" type="ORF">DFQ04_2632</name>
</gene>
<keyword evidence="4" id="KW-0687">Ribonucleoprotein</keyword>